<dbReference type="PANTHER" id="PTHR12631">
    <property type="entry name" value="ALPHA-L-IDURONIDASE"/>
    <property type="match status" value="1"/>
</dbReference>
<dbReference type="SUPFAM" id="SSF51445">
    <property type="entry name" value="(Trans)glycosidases"/>
    <property type="match status" value="1"/>
</dbReference>
<evidence type="ECO:0000313" key="6">
    <source>
        <dbReference type="Proteomes" id="UP001312908"/>
    </source>
</evidence>
<dbReference type="Pfam" id="PF01229">
    <property type="entry name" value="Glyco_hydro_39"/>
    <property type="match status" value="1"/>
</dbReference>
<keyword evidence="2" id="KW-0378">Hydrolase</keyword>
<dbReference type="InterPro" id="IPR049166">
    <property type="entry name" value="GH39_cat"/>
</dbReference>
<keyword evidence="3" id="KW-0326">Glycosidase</keyword>
<evidence type="ECO:0000256" key="2">
    <source>
        <dbReference type="ARBA" id="ARBA00022801"/>
    </source>
</evidence>
<organism evidence="5 6">
    <name type="scientific">Sorlinia euscelidii</name>
    <dbReference type="NCBI Taxonomy" id="3081148"/>
    <lineage>
        <taxon>Bacteria</taxon>
        <taxon>Pseudomonadati</taxon>
        <taxon>Pseudomonadota</taxon>
        <taxon>Alphaproteobacteria</taxon>
        <taxon>Acetobacterales</taxon>
        <taxon>Acetobacteraceae</taxon>
        <taxon>Sorlinia</taxon>
    </lineage>
</organism>
<dbReference type="Proteomes" id="UP001312908">
    <property type="component" value="Unassembled WGS sequence"/>
</dbReference>
<sequence length="594" mass="66177">MFRIQIDPKTPLSSGNRSAEVRQVNGVNGSPISFMPGFPDLQDQFRQLGLIHIRMHDIYGVCDIEPYFDANRAANTNQLLPNVPQDQQDRARNFIADFNNARVIFPNAVKGMKKFSSSLAKKDANYAPTDYYLKQTIDNIDTAASSASGGEIMFRIGRSNDGGWELPSNFKIYAELVGELVKRYSSDLSKSGLPRKVKYWEIWNEPDLPFFWNTDDVSRYYEFYATVARKIRSIDADVKIGGAGAAFGLNIGGAFLDGLLAYCRAKNVPIDFLSWHFYPSETADPQNILDAADGVAAALDAYGYSEVESICSEWNVSPYASYLMYSKVQSAQNAAFVASTLIGMNKCRVDHAHYYRGDGGAFGLFNDAFNPAIPNAKAFCSYVAQTFKLYNEMFDTPQLLSTSDAGRTGVSILAGSSSGKINILVANYRIDKSLPQMYTPPVGNIYYNQHYVDTGRSLAEITDDWSREHWFGGQDPTTLHNNNEVPQQAWAPTLPSSSPYPIRTRDYAQSAGGVHLVINDLAGRVDGIKAHRLYEGGDLSGVMPPDVSQELAYWYDGNDYIIEDGNAKESTVTLYTITLRDWHRFQPLPPTHKR</sequence>
<dbReference type="EMBL" id="JAWJZY010000002">
    <property type="protein sequence ID" value="MEE8658356.1"/>
    <property type="molecule type" value="Genomic_DNA"/>
</dbReference>
<accession>A0ABU7U343</accession>
<evidence type="ECO:0000313" key="5">
    <source>
        <dbReference type="EMBL" id="MEE8658356.1"/>
    </source>
</evidence>
<feature type="domain" description="Glycosyl hydrolases family 39 N-terminal catalytic" evidence="4">
    <location>
        <begin position="167"/>
        <end position="291"/>
    </location>
</feature>
<evidence type="ECO:0000256" key="3">
    <source>
        <dbReference type="ARBA" id="ARBA00023295"/>
    </source>
</evidence>
<proteinExistence type="inferred from homology"/>
<evidence type="ECO:0000256" key="1">
    <source>
        <dbReference type="ARBA" id="ARBA00008875"/>
    </source>
</evidence>
<protein>
    <recommendedName>
        <fullName evidence="4">Glycosyl hydrolases family 39 N-terminal catalytic domain-containing protein</fullName>
    </recommendedName>
</protein>
<keyword evidence="6" id="KW-1185">Reference proteome</keyword>
<reference evidence="5 6" key="1">
    <citation type="submission" date="2023-10" db="EMBL/GenBank/DDBJ databases">
        <title>Sorlinia euscelidii gen. nov., sp. nov., an acetic acid bacteria isolated from the gut of Euscelidius variegatus emitter.</title>
        <authorList>
            <person name="Michoud G."/>
            <person name="Marasco R."/>
            <person name="Seferji K."/>
            <person name="Gonella E."/>
            <person name="Garuglieri E."/>
            <person name="Alma A."/>
            <person name="Mapelli F."/>
            <person name="Borin S."/>
            <person name="Daffonchio D."/>
            <person name="Crotti E."/>
        </authorList>
    </citation>
    <scope>NUCLEOTIDE SEQUENCE [LARGE SCALE GENOMIC DNA]</scope>
    <source>
        <strain evidence="5 6">EV16P</strain>
    </source>
</reference>
<dbReference type="InterPro" id="IPR017853">
    <property type="entry name" value="GH"/>
</dbReference>
<evidence type="ECO:0000259" key="4">
    <source>
        <dbReference type="Pfam" id="PF01229"/>
    </source>
</evidence>
<dbReference type="PANTHER" id="PTHR12631:SF10">
    <property type="entry name" value="BETA-XYLOSIDASE-LIKE PROTEIN-RELATED"/>
    <property type="match status" value="1"/>
</dbReference>
<dbReference type="InterPro" id="IPR051923">
    <property type="entry name" value="Glycosyl_Hydrolase_39"/>
</dbReference>
<dbReference type="Gene3D" id="3.20.20.80">
    <property type="entry name" value="Glycosidases"/>
    <property type="match status" value="1"/>
</dbReference>
<comment type="caution">
    <text evidence="5">The sequence shown here is derived from an EMBL/GenBank/DDBJ whole genome shotgun (WGS) entry which is preliminary data.</text>
</comment>
<dbReference type="RefSeq" id="WP_394819300.1">
    <property type="nucleotide sequence ID" value="NZ_JAWJZY010000002.1"/>
</dbReference>
<comment type="similarity">
    <text evidence="1">Belongs to the glycosyl hydrolase 39 family.</text>
</comment>
<name>A0ABU7U343_9PROT</name>
<gene>
    <name evidence="5" type="ORF">DOFOFD_04960</name>
</gene>